<name>H3B2F6_LATCH</name>
<dbReference type="OMA" id="CALECTI"/>
<sequence>VKDYTFISGVHPTCFRLDYILVSHPLLLATTHTIIHPIVISDHVPVTLSSPKRTIPWRINNYSTANPETKVLLSKDIKEFFNNTDSVPNFLLVSEALKCFVRSWLISYNTARKKVHSKKTDELLSKIKTIEQIMKSTPSDSAWLELLRKKEYDDFTIEHDEFLISKANLHYMEQSEKAGHFLALRIKKQEAAKYISALVISDQGNIITDPTDIKNHFASFYISLYSSDHSFEFGAQFFQDITLPILTNAQVHTLNSPILVLEVQQVIDAMVLDKAP</sequence>
<reference evidence="1" key="2">
    <citation type="submission" date="2025-08" db="UniProtKB">
        <authorList>
            <consortium name="Ensembl"/>
        </authorList>
    </citation>
    <scope>IDENTIFICATION</scope>
</reference>
<evidence type="ECO:0000313" key="1">
    <source>
        <dbReference type="Ensembl" id="ENSLACP00000016077.1"/>
    </source>
</evidence>
<dbReference type="Gene3D" id="3.60.10.10">
    <property type="entry name" value="Endonuclease/exonuclease/phosphatase"/>
    <property type="match status" value="1"/>
</dbReference>
<dbReference type="Ensembl" id="ENSLACT00000016188.1">
    <property type="protein sequence ID" value="ENSLACP00000016077.1"/>
    <property type="gene ID" value="ENSLACG00000014161.1"/>
</dbReference>
<dbReference type="SUPFAM" id="SSF56219">
    <property type="entry name" value="DNase I-like"/>
    <property type="match status" value="1"/>
</dbReference>
<dbReference type="Proteomes" id="UP000008672">
    <property type="component" value="Unassembled WGS sequence"/>
</dbReference>
<dbReference type="InterPro" id="IPR036691">
    <property type="entry name" value="Endo/exonu/phosph_ase_sf"/>
</dbReference>
<dbReference type="GeneTree" id="ENSGT01150000288882"/>
<evidence type="ECO:0000313" key="2">
    <source>
        <dbReference type="Proteomes" id="UP000008672"/>
    </source>
</evidence>
<organism evidence="1 2">
    <name type="scientific">Latimeria chalumnae</name>
    <name type="common">Coelacanth</name>
    <dbReference type="NCBI Taxonomy" id="7897"/>
    <lineage>
        <taxon>Eukaryota</taxon>
        <taxon>Metazoa</taxon>
        <taxon>Chordata</taxon>
        <taxon>Craniata</taxon>
        <taxon>Vertebrata</taxon>
        <taxon>Euteleostomi</taxon>
        <taxon>Coelacanthiformes</taxon>
        <taxon>Coelacanthidae</taxon>
        <taxon>Latimeria</taxon>
    </lineage>
</organism>
<dbReference type="InParanoid" id="H3B2F6"/>
<reference evidence="2" key="1">
    <citation type="submission" date="2011-08" db="EMBL/GenBank/DDBJ databases">
        <title>The draft genome of Latimeria chalumnae.</title>
        <authorList>
            <person name="Di Palma F."/>
            <person name="Alfoldi J."/>
            <person name="Johnson J."/>
            <person name="Berlin A."/>
            <person name="Gnerre S."/>
            <person name="Jaffe D."/>
            <person name="MacCallum I."/>
            <person name="Young S."/>
            <person name="Walker B.J."/>
            <person name="Lander E."/>
            <person name="Lindblad-Toh K."/>
        </authorList>
    </citation>
    <scope>NUCLEOTIDE SEQUENCE [LARGE SCALE GENOMIC DNA]</scope>
    <source>
        <strain evidence="2">Wild caught</strain>
    </source>
</reference>
<evidence type="ECO:0008006" key="3">
    <source>
        <dbReference type="Google" id="ProtNLM"/>
    </source>
</evidence>
<keyword evidence="2" id="KW-1185">Reference proteome</keyword>
<dbReference type="HOGENOM" id="CLU_000680_2_1_1"/>
<accession>H3B2F6</accession>
<dbReference type="STRING" id="7897.ENSLACP00000016077"/>
<protein>
    <recommendedName>
        <fullName evidence="3">Endonuclease/exonuclease/phosphatase domain-containing protein</fullName>
    </recommendedName>
</protein>
<dbReference type="AlphaFoldDB" id="H3B2F6"/>
<proteinExistence type="predicted"/>
<dbReference type="EMBL" id="AFYH01094098">
    <property type="status" value="NOT_ANNOTATED_CDS"/>
    <property type="molecule type" value="Genomic_DNA"/>
</dbReference>
<reference evidence="1" key="3">
    <citation type="submission" date="2025-09" db="UniProtKB">
        <authorList>
            <consortium name="Ensembl"/>
        </authorList>
    </citation>
    <scope>IDENTIFICATION</scope>
</reference>